<feature type="region of interest" description="Disordered" evidence="1">
    <location>
        <begin position="363"/>
        <end position="404"/>
    </location>
</feature>
<sequence>MLFVQLKKWFIAQKRKPKKILDPVTVKTGLSRSSESVTMTTKRVATSFVKECGYIPIVLISGASIIEKNLKTKDLFQIQGSAAKINFTISQLGISKVSRMKNLSVHDVVEAMKSYLVRLPEPLLPEDVCDALIKASTDDYSSRYKAILSDFRQSQAFSFGILHFMMLLFQKVASYSEHNSMDVRKLATIFVLDVINPLKIDDPGHGSLLQDKMQRLPYLIMIVEYMINNVHIFNSICQLKGPVSPCRGSSSIRVQSTPPRRTRSKMCTGLEKGTTSFPNQTLSTVEKDQGDCLTESQLRTDGGTGKKSLTLGCLYQSEDLSLQRKTSSKKQEVTCGDASPQYLVCVKSKVDADVGTSPMEATPAFTWRTKPSPRKMSAKNNKRFTSPSPKVRRTSINKGDGNADAKLMRSTDKKAFCKLRAASGGPEEMRKKRKSRPIQRVEQAAKIKGRSRSQDSAYAVFQADEEMCPWNDLGIISDDTSVMTKTIKYPRIMPLATERSKSKQTKPSKQQHWRCKYVNSDNLMMLETAADKIKRPSPLSVVYEPSVAYEPSVVSSPSRADRCISLSHSVKITKDRAETHKIEYYSLLQADVEPQAPGNTVPPNQISARIIRAGIAAYKSVSSRAVSQDVKDDAAFSDVKITTAALTQCDQSLKAIQEKAPAVTLKVKPVQNHRKVSSDLRQRQGNVRTPYQTREFLQEKRFFGSRAIDVILLCVTVLFTCVLFYYQLTNKLFQL</sequence>
<feature type="region of interest" description="Disordered" evidence="1">
    <location>
        <begin position="422"/>
        <end position="449"/>
    </location>
</feature>
<keyword evidence="5" id="KW-1185">Reference proteome</keyword>
<dbReference type="SUPFAM" id="SSF48350">
    <property type="entry name" value="GTPase activation domain, GAP"/>
    <property type="match status" value="1"/>
</dbReference>
<proteinExistence type="predicted"/>
<accession>A0AAD8B9Q2</accession>
<dbReference type="GO" id="GO:0007264">
    <property type="term" value="P:small GTPase-mediated signal transduction"/>
    <property type="evidence" value="ECO:0007669"/>
    <property type="project" value="TreeGrafter"/>
</dbReference>
<name>A0AAD8B9Q2_BIOPF</name>
<protein>
    <submittedName>
        <fullName evidence="4">Bromodomain-containing protein 4B</fullName>
    </submittedName>
</protein>
<evidence type="ECO:0000256" key="2">
    <source>
        <dbReference type="SAM" id="Phobius"/>
    </source>
</evidence>
<evidence type="ECO:0000313" key="4">
    <source>
        <dbReference type="EMBL" id="KAK0050212.1"/>
    </source>
</evidence>
<gene>
    <name evidence="4" type="ORF">Bpfe_020430</name>
</gene>
<feature type="region of interest" description="Disordered" evidence="1">
    <location>
        <begin position="248"/>
        <end position="270"/>
    </location>
</feature>
<dbReference type="PROSITE" id="PS50238">
    <property type="entry name" value="RHOGAP"/>
    <property type="match status" value="1"/>
</dbReference>
<keyword evidence="2" id="KW-0812">Transmembrane</keyword>
<dbReference type="GO" id="GO:0005096">
    <property type="term" value="F:GTPase activator activity"/>
    <property type="evidence" value="ECO:0007669"/>
    <property type="project" value="TreeGrafter"/>
</dbReference>
<dbReference type="AlphaFoldDB" id="A0AAD8B9Q2"/>
<comment type="caution">
    <text evidence="4">The sequence shown here is derived from an EMBL/GenBank/DDBJ whole genome shotgun (WGS) entry which is preliminary data.</text>
</comment>
<feature type="compositionally biased region" description="Polar residues" evidence="1">
    <location>
        <begin position="248"/>
        <end position="259"/>
    </location>
</feature>
<reference evidence="4" key="1">
    <citation type="journal article" date="2023" name="PLoS Negl. Trop. Dis.">
        <title>A genome sequence for Biomphalaria pfeifferi, the major vector snail for the human-infecting parasite Schistosoma mansoni.</title>
        <authorList>
            <person name="Bu L."/>
            <person name="Lu L."/>
            <person name="Laidemitt M.R."/>
            <person name="Zhang S.M."/>
            <person name="Mutuku M."/>
            <person name="Mkoji G."/>
            <person name="Steinauer M."/>
            <person name="Loker E.S."/>
        </authorList>
    </citation>
    <scope>NUCLEOTIDE SEQUENCE</scope>
    <source>
        <strain evidence="4">KasaAsao</strain>
    </source>
</reference>
<dbReference type="Proteomes" id="UP001233172">
    <property type="component" value="Unassembled WGS sequence"/>
</dbReference>
<dbReference type="Pfam" id="PF00620">
    <property type="entry name" value="RhoGAP"/>
    <property type="match status" value="1"/>
</dbReference>
<dbReference type="SMART" id="SM00324">
    <property type="entry name" value="RhoGAP"/>
    <property type="match status" value="1"/>
</dbReference>
<evidence type="ECO:0000259" key="3">
    <source>
        <dbReference type="PROSITE" id="PS50238"/>
    </source>
</evidence>
<dbReference type="Gene3D" id="1.10.555.10">
    <property type="entry name" value="Rho GTPase activation protein"/>
    <property type="match status" value="1"/>
</dbReference>
<dbReference type="CDD" id="cd00159">
    <property type="entry name" value="RhoGAP"/>
    <property type="match status" value="1"/>
</dbReference>
<dbReference type="EMBL" id="JASAOG010000117">
    <property type="protein sequence ID" value="KAK0050212.1"/>
    <property type="molecule type" value="Genomic_DNA"/>
</dbReference>
<dbReference type="PANTHER" id="PTHR45808:SF2">
    <property type="entry name" value="RHO GTPASE-ACTIVATING PROTEIN 68F"/>
    <property type="match status" value="1"/>
</dbReference>
<evidence type="ECO:0000313" key="5">
    <source>
        <dbReference type="Proteomes" id="UP001233172"/>
    </source>
</evidence>
<feature type="domain" description="Rho-GAP" evidence="3">
    <location>
        <begin position="42"/>
        <end position="234"/>
    </location>
</feature>
<evidence type="ECO:0000256" key="1">
    <source>
        <dbReference type="SAM" id="MobiDB-lite"/>
    </source>
</evidence>
<dbReference type="InterPro" id="IPR000198">
    <property type="entry name" value="RhoGAP_dom"/>
</dbReference>
<reference evidence="4" key="2">
    <citation type="submission" date="2023-04" db="EMBL/GenBank/DDBJ databases">
        <authorList>
            <person name="Bu L."/>
            <person name="Lu L."/>
            <person name="Laidemitt M.R."/>
            <person name="Zhang S.M."/>
            <person name="Mutuku M."/>
            <person name="Mkoji G."/>
            <person name="Steinauer M."/>
            <person name="Loker E.S."/>
        </authorList>
    </citation>
    <scope>NUCLEOTIDE SEQUENCE</scope>
    <source>
        <strain evidence="4">KasaAsao</strain>
        <tissue evidence="4">Whole Snail</tissue>
    </source>
</reference>
<dbReference type="PANTHER" id="PTHR45808">
    <property type="entry name" value="RHO GTPASE-ACTIVATING PROTEIN 68F"/>
    <property type="match status" value="1"/>
</dbReference>
<feature type="transmembrane region" description="Helical" evidence="2">
    <location>
        <begin position="707"/>
        <end position="728"/>
    </location>
</feature>
<keyword evidence="2" id="KW-0472">Membrane</keyword>
<dbReference type="InterPro" id="IPR008936">
    <property type="entry name" value="Rho_GTPase_activation_prot"/>
</dbReference>
<keyword evidence="2" id="KW-1133">Transmembrane helix</keyword>
<organism evidence="4 5">
    <name type="scientific">Biomphalaria pfeifferi</name>
    <name type="common">Bloodfluke planorb</name>
    <name type="synonym">Freshwater snail</name>
    <dbReference type="NCBI Taxonomy" id="112525"/>
    <lineage>
        <taxon>Eukaryota</taxon>
        <taxon>Metazoa</taxon>
        <taxon>Spiralia</taxon>
        <taxon>Lophotrochozoa</taxon>
        <taxon>Mollusca</taxon>
        <taxon>Gastropoda</taxon>
        <taxon>Heterobranchia</taxon>
        <taxon>Euthyneura</taxon>
        <taxon>Panpulmonata</taxon>
        <taxon>Hygrophila</taxon>
        <taxon>Lymnaeoidea</taxon>
        <taxon>Planorbidae</taxon>
        <taxon>Biomphalaria</taxon>
    </lineage>
</organism>
<dbReference type="GO" id="GO:0005737">
    <property type="term" value="C:cytoplasm"/>
    <property type="evidence" value="ECO:0007669"/>
    <property type="project" value="TreeGrafter"/>
</dbReference>
<feature type="compositionally biased region" description="Basic residues" evidence="1">
    <location>
        <begin position="371"/>
        <end position="382"/>
    </location>
</feature>